<evidence type="ECO:0000313" key="1">
    <source>
        <dbReference type="EMBL" id="KAK6270443.1"/>
    </source>
</evidence>
<dbReference type="GO" id="GO:0006897">
    <property type="term" value="P:endocytosis"/>
    <property type="evidence" value="ECO:0007669"/>
    <property type="project" value="InterPro"/>
</dbReference>
<dbReference type="GO" id="GO:0043325">
    <property type="term" value="F:phosphatidylinositol-3,4-bisphosphate binding"/>
    <property type="evidence" value="ECO:0007669"/>
    <property type="project" value="TreeGrafter"/>
</dbReference>
<keyword evidence="2" id="KW-1185">Reference proteome</keyword>
<protein>
    <submittedName>
        <fullName evidence="1">Uncharacterized protein</fullName>
    </submittedName>
</protein>
<dbReference type="Proteomes" id="UP001356427">
    <property type="component" value="Unassembled WGS sequence"/>
</dbReference>
<dbReference type="GO" id="GO:0048268">
    <property type="term" value="P:clathrin coat assembly"/>
    <property type="evidence" value="ECO:0007669"/>
    <property type="project" value="TreeGrafter"/>
</dbReference>
<dbReference type="GO" id="GO:0032051">
    <property type="term" value="F:clathrin light chain binding"/>
    <property type="evidence" value="ECO:0007669"/>
    <property type="project" value="TreeGrafter"/>
</dbReference>
<reference evidence="1 2" key="1">
    <citation type="submission" date="2021-04" db="EMBL/GenBank/DDBJ databases">
        <authorList>
            <person name="De Guttry C."/>
            <person name="Zahm M."/>
            <person name="Klopp C."/>
            <person name="Cabau C."/>
            <person name="Louis A."/>
            <person name="Berthelot C."/>
            <person name="Parey E."/>
            <person name="Roest Crollius H."/>
            <person name="Montfort J."/>
            <person name="Robinson-Rechavi M."/>
            <person name="Bucao C."/>
            <person name="Bouchez O."/>
            <person name="Gislard M."/>
            <person name="Lluch J."/>
            <person name="Milhes M."/>
            <person name="Lampietro C."/>
            <person name="Lopez Roques C."/>
            <person name="Donnadieu C."/>
            <person name="Braasch I."/>
            <person name="Desvignes T."/>
            <person name="Postlethwait J."/>
            <person name="Bobe J."/>
            <person name="Wedekind C."/>
            <person name="Guiguen Y."/>
        </authorList>
    </citation>
    <scope>NUCLEOTIDE SEQUENCE [LARGE SCALE GENOMIC DNA]</scope>
    <source>
        <strain evidence="1">Cs_M1</strain>
        <tissue evidence="1">Blood</tissue>
    </source>
</reference>
<dbReference type="GO" id="GO:0035615">
    <property type="term" value="F:clathrin adaptor activity"/>
    <property type="evidence" value="ECO:0007669"/>
    <property type="project" value="TreeGrafter"/>
</dbReference>
<dbReference type="AlphaFoldDB" id="A0AAN8QBK5"/>
<dbReference type="PANTHER" id="PTHR10407">
    <property type="entry name" value="HUNTINGTIN INTERACTING PROTEIN 1"/>
    <property type="match status" value="1"/>
</dbReference>
<dbReference type="EMBL" id="JAGTTL010002506">
    <property type="protein sequence ID" value="KAK6270443.1"/>
    <property type="molecule type" value="Genomic_DNA"/>
</dbReference>
<dbReference type="GO" id="GO:0030136">
    <property type="term" value="C:clathrin-coated vesicle"/>
    <property type="evidence" value="ECO:0007669"/>
    <property type="project" value="TreeGrafter"/>
</dbReference>
<sequence>MDRLHSARDSYLADNTGVSELVRAVTHLAHLVGDTIVQGSATSHMVPVEQADALSDSVKACGAEALALLGQMKAQESLATADIATLRAALDGILATAESGCRDGGIHV</sequence>
<dbReference type="GO" id="GO:0098793">
    <property type="term" value="C:presynapse"/>
    <property type="evidence" value="ECO:0007669"/>
    <property type="project" value="TreeGrafter"/>
</dbReference>
<evidence type="ECO:0000313" key="2">
    <source>
        <dbReference type="Proteomes" id="UP001356427"/>
    </source>
</evidence>
<dbReference type="PANTHER" id="PTHR10407:SF14">
    <property type="entry name" value="HUNTINGTIN-INTERACTING PROTEIN 1"/>
    <property type="match status" value="1"/>
</dbReference>
<organism evidence="1 2">
    <name type="scientific">Coregonus suidteri</name>
    <dbReference type="NCBI Taxonomy" id="861788"/>
    <lineage>
        <taxon>Eukaryota</taxon>
        <taxon>Metazoa</taxon>
        <taxon>Chordata</taxon>
        <taxon>Craniata</taxon>
        <taxon>Vertebrata</taxon>
        <taxon>Euteleostomi</taxon>
        <taxon>Actinopterygii</taxon>
        <taxon>Neopterygii</taxon>
        <taxon>Teleostei</taxon>
        <taxon>Protacanthopterygii</taxon>
        <taxon>Salmoniformes</taxon>
        <taxon>Salmonidae</taxon>
        <taxon>Coregoninae</taxon>
        <taxon>Coregonus</taxon>
    </lineage>
</organism>
<comment type="caution">
    <text evidence="1">The sequence shown here is derived from an EMBL/GenBank/DDBJ whole genome shotgun (WGS) entry which is preliminary data.</text>
</comment>
<accession>A0AAN8QBK5</accession>
<gene>
    <name evidence="1" type="ORF">J4Q44_G00393200</name>
</gene>
<dbReference type="GO" id="GO:0007015">
    <property type="term" value="P:actin filament organization"/>
    <property type="evidence" value="ECO:0007669"/>
    <property type="project" value="TreeGrafter"/>
</dbReference>
<dbReference type="GO" id="GO:0080025">
    <property type="term" value="F:phosphatidylinositol-3,5-bisphosphate binding"/>
    <property type="evidence" value="ECO:0007669"/>
    <property type="project" value="TreeGrafter"/>
</dbReference>
<dbReference type="GO" id="GO:0051015">
    <property type="term" value="F:actin filament binding"/>
    <property type="evidence" value="ECO:0007669"/>
    <property type="project" value="TreeGrafter"/>
</dbReference>
<dbReference type="InterPro" id="IPR030224">
    <property type="entry name" value="Sla2_fam"/>
</dbReference>
<name>A0AAN8QBK5_9TELE</name>
<proteinExistence type="predicted"/>
<dbReference type="GO" id="GO:0030864">
    <property type="term" value="C:cortical actin cytoskeleton"/>
    <property type="evidence" value="ECO:0007669"/>
    <property type="project" value="TreeGrafter"/>
</dbReference>